<dbReference type="SUPFAM" id="SSF52743">
    <property type="entry name" value="Subtilisin-like"/>
    <property type="match status" value="1"/>
</dbReference>
<protein>
    <recommendedName>
        <fullName evidence="4">Peptidase S8/S53 domain-containing protein</fullName>
    </recommendedName>
</protein>
<comment type="caution">
    <text evidence="2">The sequence shown here is derived from an EMBL/GenBank/DDBJ whole genome shotgun (WGS) entry which is preliminary data.</text>
</comment>
<feature type="compositionally biased region" description="Polar residues" evidence="1">
    <location>
        <begin position="1"/>
        <end position="10"/>
    </location>
</feature>
<dbReference type="Gene3D" id="3.40.50.200">
    <property type="entry name" value="Peptidase S8/S53 domain"/>
    <property type="match status" value="1"/>
</dbReference>
<dbReference type="InterPro" id="IPR036852">
    <property type="entry name" value="Peptidase_S8/S53_dom_sf"/>
</dbReference>
<reference evidence="2 3" key="1">
    <citation type="submission" date="2023-10" db="EMBL/GenBank/DDBJ databases">
        <title>Draft genome sequence of Xylaria bambusicola isolate GMP-LS, the root and basal stem rot pathogen of sugarcane in Indonesia.</title>
        <authorList>
            <person name="Selvaraj P."/>
            <person name="Muralishankar V."/>
            <person name="Muruganantham S."/>
            <person name="Sp S."/>
            <person name="Haryani S."/>
            <person name="Lau K.J.X."/>
            <person name="Naqvi N.I."/>
        </authorList>
    </citation>
    <scope>NUCLEOTIDE SEQUENCE [LARGE SCALE GENOMIC DNA]</scope>
    <source>
        <strain evidence="2">GMP-LS</strain>
    </source>
</reference>
<feature type="region of interest" description="Disordered" evidence="1">
    <location>
        <begin position="1"/>
        <end position="31"/>
    </location>
</feature>
<gene>
    <name evidence="2" type="ORF">RRF57_006721</name>
</gene>
<organism evidence="2 3">
    <name type="scientific">Xylaria bambusicola</name>
    <dbReference type="NCBI Taxonomy" id="326684"/>
    <lineage>
        <taxon>Eukaryota</taxon>
        <taxon>Fungi</taxon>
        <taxon>Dikarya</taxon>
        <taxon>Ascomycota</taxon>
        <taxon>Pezizomycotina</taxon>
        <taxon>Sordariomycetes</taxon>
        <taxon>Xylariomycetidae</taxon>
        <taxon>Xylariales</taxon>
        <taxon>Xylariaceae</taxon>
        <taxon>Xylaria</taxon>
    </lineage>
</organism>
<evidence type="ECO:0008006" key="4">
    <source>
        <dbReference type="Google" id="ProtNLM"/>
    </source>
</evidence>
<evidence type="ECO:0000256" key="1">
    <source>
        <dbReference type="SAM" id="MobiDB-lite"/>
    </source>
</evidence>
<keyword evidence="3" id="KW-1185">Reference proteome</keyword>
<name>A0AAN7UQR0_9PEZI</name>
<accession>A0AAN7UQR0</accession>
<dbReference type="InterPro" id="IPR036770">
    <property type="entry name" value="Ankyrin_rpt-contain_sf"/>
</dbReference>
<dbReference type="GO" id="GO:0004252">
    <property type="term" value="F:serine-type endopeptidase activity"/>
    <property type="evidence" value="ECO:0007669"/>
    <property type="project" value="InterPro"/>
</dbReference>
<evidence type="ECO:0000313" key="2">
    <source>
        <dbReference type="EMBL" id="KAK5631006.1"/>
    </source>
</evidence>
<evidence type="ECO:0000313" key="3">
    <source>
        <dbReference type="Proteomes" id="UP001305414"/>
    </source>
</evidence>
<dbReference type="GO" id="GO:0006508">
    <property type="term" value="P:proteolysis"/>
    <property type="evidence" value="ECO:0007669"/>
    <property type="project" value="InterPro"/>
</dbReference>
<proteinExistence type="predicted"/>
<dbReference type="EMBL" id="JAWHQM010000018">
    <property type="protein sequence ID" value="KAK5631006.1"/>
    <property type="molecule type" value="Genomic_DNA"/>
</dbReference>
<sequence>MSTSTSTPPMNNVPYKEEETYDAATTPPSCIKTTDMSRVQHEKPLGKGRELTRRKKLEKLVFEVTEIAVAALKESGYVSAYEGVELFFREGPKKYGIDDCVRWHLLLKVVNLDVGDADDAEARINPSKMLLQQKPFLAFENPYVSESARSGIYWQQCTNAKMHRSHKDPNTPFYVAASSGNSRVIRAMILNGRNFYNIRQAVDEQLGRQEFLTHDGKILQQFEPGKLGGESTLMLAANANEGSVATLGELLRVGGIVLSEDGQRNMDRTFEYAIKQGMLPVVEMILDYPQLIDIFVTSDNIILALDGLAPKKPETFNRKVVGRIITLGQTEIWLDKLETVLTEKLNGCLLHLAVWHQKQDFVMMFLDRYPRSMMWKEAIEDGGEENYPLWYNNRVWKASKPEGKDLQATMKIRAVLVERMVHQVSDMGSLSNMFYSCNDKFTVFQRHKYIEILTVSKVGELCFDLSRINSVNYKLSDLIDSFIRQSRGQKRLPYERTILYAEFSQLDGMVAEREHITEGSHFKRQHNEVFRILNWLKARKGLKVPDRLVNLHDELRMAHMIEVFRVENLNWKVLDFPICVLEPGTKDGNRAVISHWFSSKGIPSLRNAFRDARKRENVSNLPKIGKAEPVPWYPTQELANLTEAFGVSSVAARTARVAEDITGITFKRVAQVCSTLHSILVDLPNTYRTMTNRNILFVKRAIEWARSKEVDVISMSFIFEDVGSQVSKHTEKATDDSIVMTCSAHDEGSRIETAYPASYRTVGKFLITLAACDKFGKTLRESHGIIHDYLIKSEPNADPRQQICGLSCGLNCGLGKFGHLSRESRAASNWRNNPNGRFR</sequence>
<dbReference type="Proteomes" id="UP001305414">
    <property type="component" value="Unassembled WGS sequence"/>
</dbReference>
<dbReference type="AlphaFoldDB" id="A0AAN7UQR0"/>
<dbReference type="Gene3D" id="1.25.40.20">
    <property type="entry name" value="Ankyrin repeat-containing domain"/>
    <property type="match status" value="1"/>
</dbReference>